<dbReference type="AlphaFoldDB" id="A0AAN6VG85"/>
<evidence type="ECO:0000313" key="4">
    <source>
        <dbReference type="EMBL" id="KAK4150928.1"/>
    </source>
</evidence>
<evidence type="ECO:0000256" key="2">
    <source>
        <dbReference type="SAM" id="Phobius"/>
    </source>
</evidence>
<keyword evidence="2" id="KW-0472">Membrane</keyword>
<organism evidence="4 5">
    <name type="scientific">Chaetomidium leptoderma</name>
    <dbReference type="NCBI Taxonomy" id="669021"/>
    <lineage>
        <taxon>Eukaryota</taxon>
        <taxon>Fungi</taxon>
        <taxon>Dikarya</taxon>
        <taxon>Ascomycota</taxon>
        <taxon>Pezizomycotina</taxon>
        <taxon>Sordariomycetes</taxon>
        <taxon>Sordariomycetidae</taxon>
        <taxon>Sordariales</taxon>
        <taxon>Chaetomiaceae</taxon>
        <taxon>Chaetomidium</taxon>
    </lineage>
</organism>
<keyword evidence="2" id="KW-0812">Transmembrane</keyword>
<name>A0AAN6VG85_9PEZI</name>
<dbReference type="Pfam" id="PF24840">
    <property type="entry name" value="NTF2_SigF"/>
    <property type="match status" value="1"/>
</dbReference>
<feature type="region of interest" description="Disordered" evidence="1">
    <location>
        <begin position="125"/>
        <end position="200"/>
    </location>
</feature>
<evidence type="ECO:0000313" key="5">
    <source>
        <dbReference type="Proteomes" id="UP001302745"/>
    </source>
</evidence>
<gene>
    <name evidence="4" type="ORF">C8A00DRAFT_36462</name>
</gene>
<dbReference type="PANTHER" id="PTHR35393">
    <property type="entry name" value="CHROMOSOME 1, WHOLE GENOME SHOTGUN SEQUENCE"/>
    <property type="match status" value="1"/>
</dbReference>
<feature type="domain" description="SigF-like NTF2-like" evidence="3">
    <location>
        <begin position="1"/>
        <end position="123"/>
    </location>
</feature>
<reference evidence="4" key="2">
    <citation type="submission" date="2023-05" db="EMBL/GenBank/DDBJ databases">
        <authorList>
            <consortium name="Lawrence Berkeley National Laboratory"/>
            <person name="Steindorff A."/>
            <person name="Hensen N."/>
            <person name="Bonometti L."/>
            <person name="Westerberg I."/>
            <person name="Brannstrom I.O."/>
            <person name="Guillou S."/>
            <person name="Cros-Aarteil S."/>
            <person name="Calhoun S."/>
            <person name="Haridas S."/>
            <person name="Kuo A."/>
            <person name="Mondo S."/>
            <person name="Pangilinan J."/>
            <person name="Riley R."/>
            <person name="Labutti K."/>
            <person name="Andreopoulos B."/>
            <person name="Lipzen A."/>
            <person name="Chen C."/>
            <person name="Yanf M."/>
            <person name="Daum C."/>
            <person name="Ng V."/>
            <person name="Clum A."/>
            <person name="Ohm R."/>
            <person name="Martin F."/>
            <person name="Silar P."/>
            <person name="Natvig D."/>
            <person name="Lalanne C."/>
            <person name="Gautier V."/>
            <person name="Ament-Velasquez S.L."/>
            <person name="Kruys A."/>
            <person name="Hutchinson M.I."/>
            <person name="Powell A.J."/>
            <person name="Barry K."/>
            <person name="Miller A.N."/>
            <person name="Grigoriev I.V."/>
            <person name="Debuchy R."/>
            <person name="Gladieux P."/>
            <person name="Thoren M.H."/>
            <person name="Johannesson H."/>
        </authorList>
    </citation>
    <scope>NUCLEOTIDE SEQUENCE</scope>
    <source>
        <strain evidence="4">CBS 538.74</strain>
    </source>
</reference>
<feature type="transmembrane region" description="Helical" evidence="2">
    <location>
        <begin position="233"/>
        <end position="257"/>
    </location>
</feature>
<keyword evidence="5" id="KW-1185">Reference proteome</keyword>
<dbReference type="PANTHER" id="PTHR35393:SF1">
    <property type="entry name" value="SNOAL-LIKE DOMAIN-CONTAINING PROTEIN"/>
    <property type="match status" value="1"/>
</dbReference>
<dbReference type="InterPro" id="IPR057514">
    <property type="entry name" value="NTF2_SigF"/>
</dbReference>
<evidence type="ECO:0000256" key="1">
    <source>
        <dbReference type="SAM" id="MobiDB-lite"/>
    </source>
</evidence>
<dbReference type="EMBL" id="MU857043">
    <property type="protein sequence ID" value="KAK4150928.1"/>
    <property type="molecule type" value="Genomic_DNA"/>
</dbReference>
<feature type="compositionally biased region" description="Basic and acidic residues" evidence="1">
    <location>
        <begin position="145"/>
        <end position="154"/>
    </location>
</feature>
<dbReference type="Proteomes" id="UP001302745">
    <property type="component" value="Unassembled WGS sequence"/>
</dbReference>
<comment type="caution">
    <text evidence="4">The sequence shown here is derived from an EMBL/GenBank/DDBJ whole genome shotgun (WGS) entry which is preliminary data.</text>
</comment>
<evidence type="ECO:0000259" key="3">
    <source>
        <dbReference type="Pfam" id="PF24840"/>
    </source>
</evidence>
<feature type="compositionally biased region" description="Low complexity" evidence="1">
    <location>
        <begin position="162"/>
        <end position="178"/>
    </location>
</feature>
<sequence>MEKPADEIKHVVRTLTQGTPDEQHDAIYRYFAPGATFSHPFCRVPSFKNLRLPGVGEFDSRALIVAIFRWYKILSPKIDLEVESCALDERTNTLYLHIFQIFSIWFIPFYRAPVRLVTVLHLSPAPPSSSRTTPVTPPPPPPYDAAKEKRHAVEEGAEPSYAAVTSGEASASTSSSPHEGGGGTTTTTTTAGESGGEGRPPTRYLITKQEDLYQVNEFLKFVSLSPGAATAGFLQLVATLFCLAGAVVFGPFMRAVWPAKVAGSGKEKQR</sequence>
<proteinExistence type="predicted"/>
<accession>A0AAN6VG85</accession>
<reference evidence="4" key="1">
    <citation type="journal article" date="2023" name="Mol. Phylogenet. Evol.">
        <title>Genome-scale phylogeny and comparative genomics of the fungal order Sordariales.</title>
        <authorList>
            <person name="Hensen N."/>
            <person name="Bonometti L."/>
            <person name="Westerberg I."/>
            <person name="Brannstrom I.O."/>
            <person name="Guillou S."/>
            <person name="Cros-Aarteil S."/>
            <person name="Calhoun S."/>
            <person name="Haridas S."/>
            <person name="Kuo A."/>
            <person name="Mondo S."/>
            <person name="Pangilinan J."/>
            <person name="Riley R."/>
            <person name="LaButti K."/>
            <person name="Andreopoulos B."/>
            <person name="Lipzen A."/>
            <person name="Chen C."/>
            <person name="Yan M."/>
            <person name="Daum C."/>
            <person name="Ng V."/>
            <person name="Clum A."/>
            <person name="Steindorff A."/>
            <person name="Ohm R.A."/>
            <person name="Martin F."/>
            <person name="Silar P."/>
            <person name="Natvig D.O."/>
            <person name="Lalanne C."/>
            <person name="Gautier V."/>
            <person name="Ament-Velasquez S.L."/>
            <person name="Kruys A."/>
            <person name="Hutchinson M.I."/>
            <person name="Powell A.J."/>
            <person name="Barry K."/>
            <person name="Miller A.N."/>
            <person name="Grigoriev I.V."/>
            <person name="Debuchy R."/>
            <person name="Gladieux P."/>
            <person name="Hiltunen Thoren M."/>
            <person name="Johannesson H."/>
        </authorList>
    </citation>
    <scope>NUCLEOTIDE SEQUENCE</scope>
    <source>
        <strain evidence="4">CBS 538.74</strain>
    </source>
</reference>
<protein>
    <recommendedName>
        <fullName evidence="3">SigF-like NTF2-like domain-containing protein</fullName>
    </recommendedName>
</protein>
<keyword evidence="2" id="KW-1133">Transmembrane helix</keyword>